<accession>H3BB59</accession>
<keyword evidence="5 11" id="KW-0472">Membrane</keyword>
<evidence type="ECO:0000256" key="10">
    <source>
        <dbReference type="SAM" id="MobiDB-lite"/>
    </source>
</evidence>
<organism evidence="13 14">
    <name type="scientific">Latimeria chalumnae</name>
    <name type="common">Coelacanth</name>
    <dbReference type="NCBI Taxonomy" id="7897"/>
    <lineage>
        <taxon>Eukaryota</taxon>
        <taxon>Metazoa</taxon>
        <taxon>Chordata</taxon>
        <taxon>Craniata</taxon>
        <taxon>Vertebrata</taxon>
        <taxon>Euteleostomi</taxon>
        <taxon>Coelacanthiformes</taxon>
        <taxon>Coelacanthidae</taxon>
        <taxon>Latimeria</taxon>
    </lineage>
</organism>
<feature type="disulfide bond" evidence="9">
    <location>
        <begin position="254"/>
        <end position="269"/>
    </location>
</feature>
<evidence type="ECO:0000256" key="7">
    <source>
        <dbReference type="ARBA" id="ARBA00023170"/>
    </source>
</evidence>
<dbReference type="Pfam" id="PF00431">
    <property type="entry name" value="CUB"/>
    <property type="match status" value="1"/>
</dbReference>
<feature type="disulfide bond" evidence="9">
    <location>
        <begin position="177"/>
        <end position="192"/>
    </location>
</feature>
<keyword evidence="4 11" id="KW-1133">Transmembrane helix</keyword>
<gene>
    <name evidence="13" type="primary">LRP10</name>
</gene>
<dbReference type="InterPro" id="IPR000859">
    <property type="entry name" value="CUB_dom"/>
</dbReference>
<feature type="compositionally biased region" description="Low complexity" evidence="10">
    <location>
        <begin position="425"/>
        <end position="435"/>
    </location>
</feature>
<reference evidence="13" key="2">
    <citation type="submission" date="2025-08" db="UniProtKB">
        <authorList>
            <consortium name="Ensembl"/>
        </authorList>
    </citation>
    <scope>IDENTIFICATION</scope>
</reference>
<feature type="region of interest" description="Disordered" evidence="10">
    <location>
        <begin position="368"/>
        <end position="477"/>
    </location>
</feature>
<reference evidence="13" key="3">
    <citation type="submission" date="2025-09" db="UniProtKB">
        <authorList>
            <consortium name="Ensembl"/>
        </authorList>
    </citation>
    <scope>IDENTIFICATION</scope>
</reference>
<dbReference type="PRINTS" id="PR00261">
    <property type="entry name" value="LDLRECEPTOR"/>
</dbReference>
<keyword evidence="2 11" id="KW-0812">Transmembrane</keyword>
<evidence type="ECO:0000256" key="5">
    <source>
        <dbReference type="ARBA" id="ARBA00023136"/>
    </source>
</evidence>
<dbReference type="FunCoup" id="H3BB59">
    <property type="interactions" value="1001"/>
</dbReference>
<dbReference type="InterPro" id="IPR002172">
    <property type="entry name" value="LDrepeatLR_classA_rpt"/>
</dbReference>
<evidence type="ECO:0000259" key="12">
    <source>
        <dbReference type="PROSITE" id="PS01180"/>
    </source>
</evidence>
<evidence type="ECO:0000256" key="6">
    <source>
        <dbReference type="ARBA" id="ARBA00023157"/>
    </source>
</evidence>
<dbReference type="InterPro" id="IPR036055">
    <property type="entry name" value="LDL_receptor-like_sf"/>
</dbReference>
<dbReference type="Gene3D" id="2.60.120.290">
    <property type="entry name" value="Spermadhesin, CUB domain"/>
    <property type="match status" value="1"/>
</dbReference>
<dbReference type="SUPFAM" id="SSF49854">
    <property type="entry name" value="Spermadhesin, CUB domain"/>
    <property type="match status" value="1"/>
</dbReference>
<dbReference type="PANTHER" id="PTHR22722">
    <property type="entry name" value="LOW-DENSITY LIPOPROTEIN RECEPTOR-RELATED PROTEIN 2-RELATED"/>
    <property type="match status" value="1"/>
</dbReference>
<feature type="compositionally biased region" description="Basic residues" evidence="10">
    <location>
        <begin position="378"/>
        <end position="396"/>
    </location>
</feature>
<keyword evidence="7" id="KW-0675">Receptor</keyword>
<dbReference type="OMA" id="GPADRCN"/>
<dbReference type="STRING" id="7897.ENSLACP00000019130"/>
<feature type="compositionally biased region" description="Polar residues" evidence="10">
    <location>
        <begin position="461"/>
        <end position="475"/>
    </location>
</feature>
<dbReference type="EMBL" id="AFYH01056948">
    <property type="status" value="NOT_ANNOTATED_CDS"/>
    <property type="molecule type" value="Genomic_DNA"/>
</dbReference>
<evidence type="ECO:0000256" key="2">
    <source>
        <dbReference type="ARBA" id="ARBA00022692"/>
    </source>
</evidence>
<dbReference type="Ensembl" id="ENSLACT00000019263.1">
    <property type="protein sequence ID" value="ENSLACP00000019130.1"/>
    <property type="gene ID" value="ENSLACG00000016831.1"/>
</dbReference>
<comment type="subcellular location">
    <subcellularLocation>
        <location evidence="1">Membrane</location>
        <topology evidence="1">Single-pass membrane protein</topology>
    </subcellularLocation>
</comment>
<dbReference type="PANTHER" id="PTHR22722:SF5">
    <property type="entry name" value="LOW-DENSITY LIPOPROTEIN RECEPTOR-RELATED PROTEIN 1B"/>
    <property type="match status" value="1"/>
</dbReference>
<dbReference type="Pfam" id="PF00057">
    <property type="entry name" value="Ldl_recept_a"/>
    <property type="match status" value="2"/>
</dbReference>
<feature type="transmembrane region" description="Helical" evidence="11">
    <location>
        <begin position="277"/>
        <end position="298"/>
    </location>
</feature>
<evidence type="ECO:0000256" key="3">
    <source>
        <dbReference type="ARBA" id="ARBA00022737"/>
    </source>
</evidence>
<comment type="caution">
    <text evidence="9">Lacks conserved residue(s) required for the propagation of feature annotation.</text>
</comment>
<evidence type="ECO:0000256" key="11">
    <source>
        <dbReference type="SAM" id="Phobius"/>
    </source>
</evidence>
<evidence type="ECO:0000256" key="4">
    <source>
        <dbReference type="ARBA" id="ARBA00022989"/>
    </source>
</evidence>
<feature type="disulfide bond" evidence="9">
    <location>
        <begin position="1"/>
        <end position="13"/>
    </location>
</feature>
<dbReference type="EMBL" id="AFYH01056947">
    <property type="status" value="NOT_ANNOTATED_CDS"/>
    <property type="molecule type" value="Genomic_DNA"/>
</dbReference>
<feature type="disulfide bond" evidence="9">
    <location>
        <begin position="242"/>
        <end position="260"/>
    </location>
</feature>
<reference evidence="14" key="1">
    <citation type="submission" date="2011-08" db="EMBL/GenBank/DDBJ databases">
        <title>The draft genome of Latimeria chalumnae.</title>
        <authorList>
            <person name="Di Palma F."/>
            <person name="Alfoldi J."/>
            <person name="Johnson J."/>
            <person name="Berlin A."/>
            <person name="Gnerre S."/>
            <person name="Jaffe D."/>
            <person name="MacCallum I."/>
            <person name="Young S."/>
            <person name="Walker B.J."/>
            <person name="Lander E."/>
            <person name="Lindblad-Toh K."/>
        </authorList>
    </citation>
    <scope>NUCLEOTIDE SEQUENCE [LARGE SCALE GENOMIC DNA]</scope>
    <source>
        <strain evidence="14">Wild caught</strain>
    </source>
</reference>
<feature type="disulfide bond" evidence="9">
    <location>
        <begin position="217"/>
        <end position="232"/>
    </location>
</feature>
<feature type="domain" description="CUB" evidence="12">
    <location>
        <begin position="43"/>
        <end position="154"/>
    </location>
</feature>
<dbReference type="InParanoid" id="H3BB59"/>
<keyword evidence="3" id="KW-0677">Repeat</keyword>
<dbReference type="AlphaFoldDB" id="H3BB59"/>
<dbReference type="Gene3D" id="4.10.400.10">
    <property type="entry name" value="Low-density Lipoprotein Receptor"/>
    <property type="match status" value="3"/>
</dbReference>
<keyword evidence="6 9" id="KW-1015">Disulfide bond</keyword>
<dbReference type="HOGENOM" id="CLU_013747_2_0_1"/>
<feature type="disulfide bond" evidence="9">
    <location>
        <begin position="20"/>
        <end position="35"/>
    </location>
</feature>
<dbReference type="SUPFAM" id="SSF57424">
    <property type="entry name" value="LDL receptor-like module"/>
    <property type="match status" value="4"/>
</dbReference>
<name>H3BB59_LATCH</name>
<keyword evidence="14" id="KW-1185">Reference proteome</keyword>
<evidence type="ECO:0000256" key="1">
    <source>
        <dbReference type="ARBA" id="ARBA00004167"/>
    </source>
</evidence>
<evidence type="ECO:0000256" key="9">
    <source>
        <dbReference type="PROSITE-ProRule" id="PRU00124"/>
    </source>
</evidence>
<evidence type="ECO:0000256" key="8">
    <source>
        <dbReference type="ARBA" id="ARBA00023180"/>
    </source>
</evidence>
<feature type="disulfide bond" evidence="9">
    <location>
        <begin position="235"/>
        <end position="247"/>
    </location>
</feature>
<dbReference type="InterPro" id="IPR023415">
    <property type="entry name" value="LDLR_class-A_CS"/>
</dbReference>
<keyword evidence="8" id="KW-0325">Glycoprotein</keyword>
<evidence type="ECO:0000313" key="14">
    <source>
        <dbReference type="Proteomes" id="UP000008672"/>
    </source>
</evidence>
<dbReference type="GO" id="GO:0005886">
    <property type="term" value="C:plasma membrane"/>
    <property type="evidence" value="ECO:0007669"/>
    <property type="project" value="TreeGrafter"/>
</dbReference>
<dbReference type="GO" id="GO:0005041">
    <property type="term" value="F:low-density lipoprotein particle receptor activity"/>
    <property type="evidence" value="ECO:0007669"/>
    <property type="project" value="TreeGrafter"/>
</dbReference>
<proteinExistence type="predicted"/>
<dbReference type="PROSITE" id="PS01180">
    <property type="entry name" value="CUB"/>
    <property type="match status" value="1"/>
</dbReference>
<dbReference type="PROSITE" id="PS01209">
    <property type="entry name" value="LDLRA_1"/>
    <property type="match status" value="2"/>
</dbReference>
<dbReference type="SMART" id="SM00192">
    <property type="entry name" value="LDLa"/>
    <property type="match status" value="4"/>
</dbReference>
<dbReference type="GO" id="GO:0043235">
    <property type="term" value="C:receptor complex"/>
    <property type="evidence" value="ECO:0007669"/>
    <property type="project" value="TreeGrafter"/>
</dbReference>
<dbReference type="CDD" id="cd00112">
    <property type="entry name" value="LDLa"/>
    <property type="match status" value="3"/>
</dbReference>
<dbReference type="CDD" id="cd00041">
    <property type="entry name" value="CUB"/>
    <property type="match status" value="1"/>
</dbReference>
<dbReference type="SMART" id="SM00042">
    <property type="entry name" value="CUB"/>
    <property type="match status" value="1"/>
</dbReference>
<sequence length="543" mass="59553">CRPEEFQCRSSQCVPALARCNSEADCYDGSDEEGCDLTLETDCTRTLEKFYGTFASPGYETWETVRVPRSNCIWLIDPHDSRRITLTFVALELSEGDFIQVYDGSWPASESPLRILKSTNNYQRVSVESTSGKLTIFYHADGAGRGFNATYQVYGYCLPWDHPCGEDGGCYTDAQHCNGLWDCASGRDEEACGNCGEGRYACNGGKGGMCYSKAERCNYQAYCSDKSDERNCWSCQLGNFHCDVDKCIFETWLCDGQKDCKDGSDEQNCPFVLPRKVITAAVIGSLICSLLLVIALGCTCKLYSLRSHEHSVFGPLSRMEAQLIQRQAPPSYGQLIAQGAIPPVEDFPTDDPGDTSVLGNLRAILQALRQDPNQPNGGRRHRRNRHVRRLLRRLRRWGLLPRSTSSTATRGPGSAGMTGSGTSPNNQAADADNAGATGGPSSEGDVSASPLPPKFPLLDSRATSNEEPQPTTTELARSGGLLMGVVRGLRERWFTPWSRHSETEMLVPNEVASAGLEEEDEVLLVLLSENRPDAPPQYSIVSA</sequence>
<dbReference type="InterPro" id="IPR051221">
    <property type="entry name" value="LDLR-related"/>
</dbReference>
<evidence type="ECO:0000313" key="13">
    <source>
        <dbReference type="Ensembl" id="ENSLACP00000019130.1"/>
    </source>
</evidence>
<dbReference type="EMBL" id="AFYH01056945">
    <property type="status" value="NOT_ANNOTATED_CDS"/>
    <property type="molecule type" value="Genomic_DNA"/>
</dbReference>
<protein>
    <submittedName>
        <fullName evidence="13">LDL receptor related protein 10</fullName>
    </submittedName>
</protein>
<dbReference type="InterPro" id="IPR035914">
    <property type="entry name" value="Sperma_CUB_dom_sf"/>
</dbReference>
<dbReference type="GeneTree" id="ENSGT00940000160783"/>
<dbReference type="Bgee" id="ENSLACG00000016831">
    <property type="expression patterns" value="Expressed in chordate pharynx"/>
</dbReference>
<dbReference type="Proteomes" id="UP000008672">
    <property type="component" value="Unassembled WGS sequence"/>
</dbReference>
<dbReference type="PROSITE" id="PS50068">
    <property type="entry name" value="LDLRA_2"/>
    <property type="match status" value="4"/>
</dbReference>
<dbReference type="eggNOG" id="KOG1215">
    <property type="taxonomic scope" value="Eukaryota"/>
</dbReference>
<dbReference type="EMBL" id="AFYH01056946">
    <property type="status" value="NOT_ANNOTATED_CDS"/>
    <property type="molecule type" value="Genomic_DNA"/>
</dbReference>
<feature type="disulfide bond" evidence="9">
    <location>
        <begin position="8"/>
        <end position="26"/>
    </location>
</feature>